<dbReference type="AlphaFoldDB" id="A0A9Q8T898"/>
<sequence length="86" mass="10227">SESEFIIYSNIIYYLLIKNKRVTRSILALEVYNIVNGINLSYIILIILKKITNRISFLFILTVIYTDFYLLYKYLIKLGIKKKRGL</sequence>
<dbReference type="GeneID" id="73350202"/>
<name>A0A9Q8T898_9PEZI</name>
<dbReference type="Proteomes" id="UP000830671">
    <property type="component" value="Chromosome 9"/>
</dbReference>
<feature type="transmembrane region" description="Helical" evidence="1">
    <location>
        <begin position="26"/>
        <end position="48"/>
    </location>
</feature>
<protein>
    <submittedName>
        <fullName evidence="2">Uncharacterized protein</fullName>
    </submittedName>
</protein>
<evidence type="ECO:0000313" key="2">
    <source>
        <dbReference type="EMBL" id="UQC90738.1"/>
    </source>
</evidence>
<keyword evidence="1" id="KW-0472">Membrane</keyword>
<keyword evidence="1" id="KW-1133">Transmembrane helix</keyword>
<feature type="non-terminal residue" evidence="2">
    <location>
        <position position="1"/>
    </location>
</feature>
<dbReference type="KEGG" id="clup:CLUP02_16268"/>
<accession>A0A9Q8T898</accession>
<gene>
    <name evidence="2" type="ORF">CLUP02_16268</name>
</gene>
<proteinExistence type="predicted"/>
<reference evidence="2" key="1">
    <citation type="journal article" date="2021" name="Mol. Plant Microbe Interact.">
        <title>Complete Genome Sequence of the Plant-Pathogenic Fungus Colletotrichum lupini.</title>
        <authorList>
            <person name="Baroncelli R."/>
            <person name="Pensec F."/>
            <person name="Da Lio D."/>
            <person name="Boufleur T."/>
            <person name="Vicente I."/>
            <person name="Sarrocco S."/>
            <person name="Picot A."/>
            <person name="Baraldi E."/>
            <person name="Sukno S."/>
            <person name="Thon M."/>
            <person name="Le Floch G."/>
        </authorList>
    </citation>
    <scope>NUCLEOTIDE SEQUENCE</scope>
    <source>
        <strain evidence="2">IMI 504893</strain>
    </source>
</reference>
<evidence type="ECO:0000313" key="3">
    <source>
        <dbReference type="Proteomes" id="UP000830671"/>
    </source>
</evidence>
<evidence type="ECO:0000256" key="1">
    <source>
        <dbReference type="SAM" id="Phobius"/>
    </source>
</evidence>
<feature type="transmembrane region" description="Helical" evidence="1">
    <location>
        <begin position="54"/>
        <end position="76"/>
    </location>
</feature>
<organism evidence="2 3">
    <name type="scientific">Colletotrichum lupini</name>
    <dbReference type="NCBI Taxonomy" id="145971"/>
    <lineage>
        <taxon>Eukaryota</taxon>
        <taxon>Fungi</taxon>
        <taxon>Dikarya</taxon>
        <taxon>Ascomycota</taxon>
        <taxon>Pezizomycotina</taxon>
        <taxon>Sordariomycetes</taxon>
        <taxon>Hypocreomycetidae</taxon>
        <taxon>Glomerellales</taxon>
        <taxon>Glomerellaceae</taxon>
        <taxon>Colletotrichum</taxon>
        <taxon>Colletotrichum acutatum species complex</taxon>
    </lineage>
</organism>
<keyword evidence="3" id="KW-1185">Reference proteome</keyword>
<keyword evidence="1" id="KW-0812">Transmembrane</keyword>
<dbReference type="EMBL" id="CP019481">
    <property type="protein sequence ID" value="UQC90738.1"/>
    <property type="molecule type" value="Genomic_DNA"/>
</dbReference>
<dbReference type="RefSeq" id="XP_049152339.1">
    <property type="nucleotide sequence ID" value="XM_049295192.1"/>
</dbReference>